<evidence type="ECO:0000313" key="3">
    <source>
        <dbReference type="Proteomes" id="UP000593579"/>
    </source>
</evidence>
<dbReference type="Proteomes" id="UP000593579">
    <property type="component" value="Unassembled WGS sequence"/>
</dbReference>
<dbReference type="SUPFAM" id="SSF53098">
    <property type="entry name" value="Ribonuclease H-like"/>
    <property type="match status" value="1"/>
</dbReference>
<sequence length="182" mass="20837">MESAMEISGPSEGPDLYLVGFQEMIAYASGVAEWQRRGIKNDDNCTICGLVSKDVIHAIRDYSAVKEYTCPPKENFTMRQGTRVGYNWMDRWVRIKTDGSVKLGKYSIFDAELWGILDGLSLLQENQCDKVLIQTDSLEAIEVIQVSKSRPSSSTLIRRIRHLLKNVKIWTLEYTPREEKEK</sequence>
<dbReference type="InterPro" id="IPR002156">
    <property type="entry name" value="RNaseH_domain"/>
</dbReference>
<dbReference type="Gene3D" id="3.30.420.10">
    <property type="entry name" value="Ribonuclease H-like superfamily/Ribonuclease H"/>
    <property type="match status" value="1"/>
</dbReference>
<dbReference type="OrthoDB" id="10405671at2759"/>
<accession>A0A7J9C0I8</accession>
<dbReference type="AlphaFoldDB" id="A0A7J9C0I8"/>
<evidence type="ECO:0000259" key="1">
    <source>
        <dbReference type="Pfam" id="PF13456"/>
    </source>
</evidence>
<dbReference type="InterPro" id="IPR036397">
    <property type="entry name" value="RNaseH_sf"/>
</dbReference>
<dbReference type="PANTHER" id="PTHR47723:SF19">
    <property type="entry name" value="POLYNUCLEOTIDYL TRANSFERASE, RIBONUCLEASE H-LIKE SUPERFAMILY PROTEIN"/>
    <property type="match status" value="1"/>
</dbReference>
<dbReference type="Pfam" id="PF13456">
    <property type="entry name" value="RVT_3"/>
    <property type="match status" value="1"/>
</dbReference>
<protein>
    <recommendedName>
        <fullName evidence="1">RNase H type-1 domain-containing protein</fullName>
    </recommendedName>
</protein>
<organism evidence="2 3">
    <name type="scientific">Gossypium gossypioides</name>
    <name type="common">Mexican cotton</name>
    <name type="synonym">Selera gossypioides</name>
    <dbReference type="NCBI Taxonomy" id="34282"/>
    <lineage>
        <taxon>Eukaryota</taxon>
        <taxon>Viridiplantae</taxon>
        <taxon>Streptophyta</taxon>
        <taxon>Embryophyta</taxon>
        <taxon>Tracheophyta</taxon>
        <taxon>Spermatophyta</taxon>
        <taxon>Magnoliopsida</taxon>
        <taxon>eudicotyledons</taxon>
        <taxon>Gunneridae</taxon>
        <taxon>Pentapetalae</taxon>
        <taxon>rosids</taxon>
        <taxon>malvids</taxon>
        <taxon>Malvales</taxon>
        <taxon>Malvaceae</taxon>
        <taxon>Malvoideae</taxon>
        <taxon>Gossypium</taxon>
    </lineage>
</organism>
<feature type="domain" description="RNase H type-1" evidence="1">
    <location>
        <begin position="103"/>
        <end position="179"/>
    </location>
</feature>
<comment type="caution">
    <text evidence="2">The sequence shown here is derived from an EMBL/GenBank/DDBJ whole genome shotgun (WGS) entry which is preliminary data.</text>
</comment>
<dbReference type="PANTHER" id="PTHR47723">
    <property type="entry name" value="OS05G0353850 PROTEIN"/>
    <property type="match status" value="1"/>
</dbReference>
<keyword evidence="3" id="KW-1185">Reference proteome</keyword>
<evidence type="ECO:0000313" key="2">
    <source>
        <dbReference type="EMBL" id="MBA0741926.1"/>
    </source>
</evidence>
<proteinExistence type="predicted"/>
<dbReference type="GO" id="GO:0004523">
    <property type="term" value="F:RNA-DNA hybrid ribonuclease activity"/>
    <property type="evidence" value="ECO:0007669"/>
    <property type="project" value="InterPro"/>
</dbReference>
<reference evidence="2 3" key="1">
    <citation type="journal article" date="2019" name="Genome Biol. Evol.">
        <title>Insights into the evolution of the New World diploid cottons (Gossypium, subgenus Houzingenia) based on genome sequencing.</title>
        <authorList>
            <person name="Grover C.E."/>
            <person name="Arick M.A. 2nd"/>
            <person name="Thrash A."/>
            <person name="Conover J.L."/>
            <person name="Sanders W.S."/>
            <person name="Peterson D.G."/>
            <person name="Frelichowski J.E."/>
            <person name="Scheffler J.A."/>
            <person name="Scheffler B.E."/>
            <person name="Wendel J.F."/>
        </authorList>
    </citation>
    <scope>NUCLEOTIDE SEQUENCE [LARGE SCALE GENOMIC DNA]</scope>
    <source>
        <strain evidence="2">5</strain>
        <tissue evidence="2">Leaf</tissue>
    </source>
</reference>
<name>A0A7J9C0I8_GOSGO</name>
<dbReference type="GO" id="GO:0003676">
    <property type="term" value="F:nucleic acid binding"/>
    <property type="evidence" value="ECO:0007669"/>
    <property type="project" value="InterPro"/>
</dbReference>
<dbReference type="EMBL" id="JABEZY010000007">
    <property type="protein sequence ID" value="MBA0741926.1"/>
    <property type="molecule type" value="Genomic_DNA"/>
</dbReference>
<gene>
    <name evidence="2" type="ORF">Gogos_015044</name>
</gene>
<dbReference type="InterPro" id="IPR012337">
    <property type="entry name" value="RNaseH-like_sf"/>
</dbReference>
<dbReference type="InterPro" id="IPR053151">
    <property type="entry name" value="RNase_H-like"/>
</dbReference>